<dbReference type="PANTHER" id="PTHR10578:SF143">
    <property type="entry name" value="FMN-DEPENDENT ALPHA-HYDROXY ACID DEHYDROGENASE PB1A11.03"/>
    <property type="match status" value="1"/>
</dbReference>
<dbReference type="GO" id="GO:0010181">
    <property type="term" value="F:FMN binding"/>
    <property type="evidence" value="ECO:0007669"/>
    <property type="project" value="InterPro"/>
</dbReference>
<evidence type="ECO:0000256" key="4">
    <source>
        <dbReference type="ARBA" id="ARBA00022630"/>
    </source>
</evidence>
<feature type="binding site" evidence="15">
    <location>
        <begin position="95"/>
        <end position="97"/>
    </location>
    <ligand>
        <name>FMN</name>
        <dbReference type="ChEBI" id="CHEBI:58210"/>
    </ligand>
</feature>
<feature type="binding site" evidence="15">
    <location>
        <position position="280"/>
    </location>
    <ligand>
        <name>glyoxylate</name>
        <dbReference type="ChEBI" id="CHEBI:36655"/>
    </ligand>
</feature>
<dbReference type="GO" id="GO:0004497">
    <property type="term" value="F:monooxygenase activity"/>
    <property type="evidence" value="ECO:0007669"/>
    <property type="project" value="UniProtKB-KW"/>
</dbReference>
<dbReference type="PROSITE" id="PS00557">
    <property type="entry name" value="FMN_HYDROXY_ACID_DH_1"/>
    <property type="match status" value="1"/>
</dbReference>
<dbReference type="SUPFAM" id="SSF51395">
    <property type="entry name" value="FMN-linked oxidoreductases"/>
    <property type="match status" value="1"/>
</dbReference>
<feature type="binding site" evidence="15">
    <location>
        <position position="253"/>
    </location>
    <ligand>
        <name>FMN</name>
        <dbReference type="ChEBI" id="CHEBI:58210"/>
    </ligand>
</feature>
<comment type="catalytic activity">
    <reaction evidence="1">
        <text>a (2S)-2-hydroxycarboxylate + O2 = a 2-oxocarboxylate + H2O2</text>
        <dbReference type="Rhea" id="RHEA:16789"/>
        <dbReference type="ChEBI" id="CHEBI:15379"/>
        <dbReference type="ChEBI" id="CHEBI:16240"/>
        <dbReference type="ChEBI" id="CHEBI:35179"/>
        <dbReference type="ChEBI" id="CHEBI:58123"/>
        <dbReference type="EC" id="1.1.3.15"/>
    </reaction>
</comment>
<keyword evidence="6" id="KW-0560">Oxidoreductase</keyword>
<comment type="similarity">
    <text evidence="7">Belongs to the FMN-dependent alpha-hydroxy acid dehydrogenase family.</text>
</comment>
<gene>
    <name evidence="17" type="ORF">GZ22_00630</name>
</gene>
<evidence type="ECO:0000256" key="9">
    <source>
        <dbReference type="ARBA" id="ARBA00048754"/>
    </source>
</evidence>
<keyword evidence="4 15" id="KW-0285">Flavoprotein</keyword>
<organism evidence="17 18">
    <name type="scientific">Terribacillus saccharophilus</name>
    <dbReference type="NCBI Taxonomy" id="361277"/>
    <lineage>
        <taxon>Bacteria</taxon>
        <taxon>Bacillati</taxon>
        <taxon>Bacillota</taxon>
        <taxon>Bacilli</taxon>
        <taxon>Bacillales</taxon>
        <taxon>Bacillaceae</taxon>
        <taxon>Terribacillus</taxon>
    </lineage>
</organism>
<dbReference type="KEGG" id="tap:GZ22_00630"/>
<dbReference type="FunFam" id="3.20.20.70:FF:000029">
    <property type="entry name" value="L-lactate dehydrogenase"/>
    <property type="match status" value="1"/>
</dbReference>
<feature type="binding site" evidence="15">
    <location>
        <position position="146"/>
    </location>
    <ligand>
        <name>FMN</name>
        <dbReference type="ChEBI" id="CHEBI:58210"/>
    </ligand>
</feature>
<dbReference type="Proteomes" id="UP000027980">
    <property type="component" value="Chromosome"/>
</dbReference>
<evidence type="ECO:0000256" key="14">
    <source>
        <dbReference type="PIRSR" id="PIRSR000138-1"/>
    </source>
</evidence>
<evidence type="ECO:0000313" key="17">
    <source>
        <dbReference type="EMBL" id="AIF65301.1"/>
    </source>
</evidence>
<dbReference type="InterPro" id="IPR013785">
    <property type="entry name" value="Aldolase_TIM"/>
</dbReference>
<comment type="catalytic activity">
    <reaction evidence="12">
        <text>2-hydroxyoctanoate + O2 = 2-oxooctanoate + H2O2</text>
        <dbReference type="Rhea" id="RHEA:67940"/>
        <dbReference type="ChEBI" id="CHEBI:15379"/>
        <dbReference type="ChEBI" id="CHEBI:16240"/>
        <dbReference type="ChEBI" id="CHEBI:133514"/>
        <dbReference type="ChEBI" id="CHEBI:176689"/>
    </reaction>
</comment>
<evidence type="ECO:0000256" key="15">
    <source>
        <dbReference type="PIRSR" id="PIRSR000138-2"/>
    </source>
</evidence>
<proteinExistence type="inferred from homology"/>
<keyword evidence="5 15" id="KW-0288">FMN</keyword>
<dbReference type="Gene3D" id="3.20.20.70">
    <property type="entry name" value="Aldolase class I"/>
    <property type="match status" value="1"/>
</dbReference>
<feature type="binding site" evidence="15">
    <location>
        <position position="174"/>
    </location>
    <ligand>
        <name>FMN</name>
        <dbReference type="ChEBI" id="CHEBI:58210"/>
    </ligand>
</feature>
<name>A0A075LGA6_9BACI</name>
<dbReference type="PANTHER" id="PTHR10578">
    <property type="entry name" value="S -2-HYDROXY-ACID OXIDASE-RELATED"/>
    <property type="match status" value="1"/>
</dbReference>
<evidence type="ECO:0000256" key="3">
    <source>
        <dbReference type="ARBA" id="ARBA00013087"/>
    </source>
</evidence>
<reference evidence="17 18" key="1">
    <citation type="submission" date="2014-07" db="EMBL/GenBank/DDBJ databases">
        <title>Complete genome sequence of a moderately halophilic bacterium Terribacillus aidingensis MP602, isolated from Cryptomeria fortunei in Tianmu mountain in China.</title>
        <authorList>
            <person name="Wang Y."/>
            <person name="Lu P."/>
            <person name="Zhang L."/>
        </authorList>
    </citation>
    <scope>NUCLEOTIDE SEQUENCE [LARGE SCALE GENOMIC DNA]</scope>
    <source>
        <strain evidence="17 18">MP602</strain>
    </source>
</reference>
<dbReference type="PROSITE" id="PS51349">
    <property type="entry name" value="FMN_HYDROXY_ACID_DH_2"/>
    <property type="match status" value="1"/>
</dbReference>
<dbReference type="PIRSF" id="PIRSF000138">
    <property type="entry name" value="Al-hdrx_acd_dh"/>
    <property type="match status" value="1"/>
</dbReference>
<feature type="binding site" evidence="15">
    <location>
        <position position="183"/>
    </location>
    <ligand>
        <name>glyoxylate</name>
        <dbReference type="ChEBI" id="CHEBI:36655"/>
    </ligand>
</feature>
<dbReference type="InterPro" id="IPR000262">
    <property type="entry name" value="FMN-dep_DH"/>
</dbReference>
<comment type="catalytic activity">
    <reaction evidence="10">
        <text>mandelate + O2 = phenylglyoxylate + H2O2</text>
        <dbReference type="Rhea" id="RHEA:68968"/>
        <dbReference type="ChEBI" id="CHEBI:15379"/>
        <dbReference type="ChEBI" id="CHEBI:16240"/>
        <dbReference type="ChEBI" id="CHEBI:25147"/>
        <dbReference type="ChEBI" id="CHEBI:36656"/>
    </reaction>
</comment>
<evidence type="ECO:0000256" key="13">
    <source>
        <dbReference type="ARBA" id="ARBA00079803"/>
    </source>
</evidence>
<dbReference type="InterPro" id="IPR037396">
    <property type="entry name" value="FMN_HAD"/>
</dbReference>
<evidence type="ECO:0000256" key="10">
    <source>
        <dbReference type="ARBA" id="ARBA00050549"/>
    </source>
</evidence>
<evidence type="ECO:0000256" key="11">
    <source>
        <dbReference type="ARBA" id="ARBA00050773"/>
    </source>
</evidence>
<sequence length="380" mass="41234">MGVREMGNVFTRIGEKISDYPLFTAEWEERAREILPAGPFGFLQSGAGDEVTLGQNREAFSEYDILPRVLRDVSNVDTSIKLFRQSQSMPVMLAPVGFQGIFHSQMELGTVKAAAAAGIPFVASTVTSASLEEIAAAEPDAVKWFQLYWSKNRDLTASMAKRAEKAGYKAIVVTVDTGLLGWRKRDYRNGYSPLKLLKGAANYINDPVFQELVPELTEEHIREAILENIHHPNLTWDDLLFLREQTSLPIVVKGILHPADAKQAVALGMDAIVVSNHGGRQLDSAIASLRALPAIAKTVNGAVPVLMDGGVRSGADVFKAIALGADSVLIGRPYVYGLAAGGQAGVSRVIEDLRTELQLTYALSGVARTKDIDAAYLVKR</sequence>
<dbReference type="EC" id="1.1.3.15" evidence="3"/>
<evidence type="ECO:0000256" key="6">
    <source>
        <dbReference type="ARBA" id="ARBA00023002"/>
    </source>
</evidence>
<evidence type="ECO:0000259" key="16">
    <source>
        <dbReference type="PROSITE" id="PS51349"/>
    </source>
</evidence>
<feature type="binding site" evidence="15">
    <location>
        <position position="275"/>
    </location>
    <ligand>
        <name>FMN</name>
        <dbReference type="ChEBI" id="CHEBI:58210"/>
    </ligand>
</feature>
<evidence type="ECO:0000256" key="5">
    <source>
        <dbReference type="ARBA" id="ARBA00022643"/>
    </source>
</evidence>
<feature type="binding site" evidence="15">
    <location>
        <position position="277"/>
    </location>
    <ligand>
        <name>glyoxylate</name>
        <dbReference type="ChEBI" id="CHEBI:36655"/>
    </ligand>
</feature>
<evidence type="ECO:0000256" key="8">
    <source>
        <dbReference type="ARBA" id="ARBA00029513"/>
    </source>
</evidence>
<dbReference type="InterPro" id="IPR012133">
    <property type="entry name" value="Alpha-hydoxy_acid_DH_FMN"/>
</dbReference>
<feature type="binding site" evidence="15">
    <location>
        <position position="148"/>
    </location>
    <ligand>
        <name>glyoxylate</name>
        <dbReference type="ChEBI" id="CHEBI:36655"/>
    </ligand>
</feature>
<evidence type="ECO:0000313" key="18">
    <source>
        <dbReference type="Proteomes" id="UP000027980"/>
    </source>
</evidence>
<feature type="binding site" evidence="15">
    <location>
        <position position="124"/>
    </location>
    <ligand>
        <name>FMN</name>
        <dbReference type="ChEBI" id="CHEBI:58210"/>
    </ligand>
</feature>
<comment type="catalytic activity">
    <reaction evidence="9">
        <text>(S)-lactate + O2 = pyruvate + H2O2</text>
        <dbReference type="Rhea" id="RHEA:55868"/>
        <dbReference type="ChEBI" id="CHEBI:15361"/>
        <dbReference type="ChEBI" id="CHEBI:15379"/>
        <dbReference type="ChEBI" id="CHEBI:16240"/>
        <dbReference type="ChEBI" id="CHEBI:16651"/>
    </reaction>
    <physiologicalReaction direction="left-to-right" evidence="9">
        <dbReference type="Rhea" id="RHEA:55869"/>
    </physiologicalReaction>
</comment>
<evidence type="ECO:0000256" key="7">
    <source>
        <dbReference type="ARBA" id="ARBA00024042"/>
    </source>
</evidence>
<dbReference type="HOGENOM" id="CLU_020639_0_0_9"/>
<evidence type="ECO:0000256" key="2">
    <source>
        <dbReference type="ARBA" id="ARBA00001917"/>
    </source>
</evidence>
<feature type="domain" description="FMN hydroxy acid dehydrogenase" evidence="16">
    <location>
        <begin position="16"/>
        <end position="380"/>
    </location>
</feature>
<feature type="active site" description="Proton acceptor" evidence="14">
    <location>
        <position position="277"/>
    </location>
</feature>
<dbReference type="AlphaFoldDB" id="A0A075LGA6"/>
<feature type="binding site" evidence="15">
    <location>
        <begin position="331"/>
        <end position="332"/>
    </location>
    <ligand>
        <name>FMN</name>
        <dbReference type="ChEBI" id="CHEBI:58210"/>
    </ligand>
</feature>
<dbReference type="Pfam" id="PF01070">
    <property type="entry name" value="FMN_dh"/>
    <property type="match status" value="1"/>
</dbReference>
<comment type="cofactor">
    <cofactor evidence="2">
        <name>FMN</name>
        <dbReference type="ChEBI" id="CHEBI:58210"/>
    </cofactor>
</comment>
<feature type="binding site" evidence="15">
    <location>
        <begin position="308"/>
        <end position="312"/>
    </location>
    <ligand>
        <name>FMN</name>
        <dbReference type="ChEBI" id="CHEBI:58210"/>
    </ligand>
</feature>
<evidence type="ECO:0000256" key="1">
    <source>
        <dbReference type="ARBA" id="ARBA00000616"/>
    </source>
</evidence>
<protein>
    <recommendedName>
        <fullName evidence="8">L-lactate oxidase</fullName>
        <ecNumber evidence="3">1.1.3.15</ecNumber>
    </recommendedName>
    <alternativeName>
        <fullName evidence="13">(S)-2-hydroxy-acid oxidase</fullName>
    </alternativeName>
</protein>
<dbReference type="InterPro" id="IPR008259">
    <property type="entry name" value="FMN_hydac_DH_AS"/>
</dbReference>
<evidence type="ECO:0000256" key="12">
    <source>
        <dbReference type="ARBA" id="ARBA00052949"/>
    </source>
</evidence>
<comment type="catalytic activity">
    <reaction evidence="11">
        <text>2-hydroxyoctadecanoate + O2 = 2-oxooctadecanoate + H2O2</text>
        <dbReference type="Rhea" id="RHEA:68964"/>
        <dbReference type="ChEBI" id="CHEBI:15379"/>
        <dbReference type="ChEBI" id="CHEBI:16240"/>
        <dbReference type="ChEBI" id="CHEBI:17162"/>
        <dbReference type="ChEBI" id="CHEBI:76724"/>
    </reaction>
</comment>
<dbReference type="EMBL" id="CP008876">
    <property type="protein sequence ID" value="AIF65301.1"/>
    <property type="molecule type" value="Genomic_DNA"/>
</dbReference>
<accession>A0A075LGA6</accession>
<dbReference type="GO" id="GO:0003973">
    <property type="term" value="F:(S)-2-hydroxy-acid oxidase activity"/>
    <property type="evidence" value="ECO:0007669"/>
    <property type="project" value="UniProtKB-EC"/>
</dbReference>